<dbReference type="Proteomes" id="UP001139207">
    <property type="component" value="Unassembled WGS sequence"/>
</dbReference>
<dbReference type="RefSeq" id="WP_244804553.1">
    <property type="nucleotide sequence ID" value="NZ_JALIEA010000013.1"/>
</dbReference>
<protein>
    <recommendedName>
        <fullName evidence="3">Cobalamin biosynthesis protein CbiX</fullName>
    </recommendedName>
</protein>
<dbReference type="EMBL" id="JALIEA010000013">
    <property type="protein sequence ID" value="MCJ7858817.1"/>
    <property type="molecule type" value="Genomic_DNA"/>
</dbReference>
<reference evidence="1" key="1">
    <citation type="submission" date="2022-04" db="EMBL/GenBank/DDBJ databases">
        <title>Corynebacterium kalidii LD5P10.</title>
        <authorList>
            <person name="Sun J.Q."/>
        </authorList>
    </citation>
    <scope>NUCLEOTIDE SEQUENCE</scope>
    <source>
        <strain evidence="1">LD5P10</strain>
    </source>
</reference>
<evidence type="ECO:0008006" key="3">
    <source>
        <dbReference type="Google" id="ProtNLM"/>
    </source>
</evidence>
<evidence type="ECO:0000313" key="1">
    <source>
        <dbReference type="EMBL" id="MCJ7858817.1"/>
    </source>
</evidence>
<accession>A0A9X1WJP7</accession>
<dbReference type="AlphaFoldDB" id="A0A9X1WJP7"/>
<organism evidence="1 2">
    <name type="scientific">Corynebacterium kalidii</name>
    <dbReference type="NCBI Taxonomy" id="2931982"/>
    <lineage>
        <taxon>Bacteria</taxon>
        <taxon>Bacillati</taxon>
        <taxon>Actinomycetota</taxon>
        <taxon>Actinomycetes</taxon>
        <taxon>Mycobacteriales</taxon>
        <taxon>Corynebacteriaceae</taxon>
        <taxon>Corynebacterium</taxon>
    </lineage>
</organism>
<keyword evidence="2" id="KW-1185">Reference proteome</keyword>
<gene>
    <name evidence="1" type="ORF">MUN33_08815</name>
</gene>
<comment type="caution">
    <text evidence="1">The sequence shown here is derived from an EMBL/GenBank/DDBJ whole genome shotgun (WGS) entry which is preliminary data.</text>
</comment>
<proteinExistence type="predicted"/>
<name>A0A9X1WJP7_9CORY</name>
<sequence length="244" mass="25603">MSVEPSTVLYAGAEAPTPAALQDATGVAVATAPRDLAGHAERARAQDVPLVVVPAGTGRALTSVTQAAQALRWAQRSGTQVVLAPSLVDATRAIAEMRRHLRSAATGYDAVLFRAGTVDPFADAELLRRVRLAQQYSEDLLVEVAFEGSWPSVDTARGRLGLLGATQVAEVRADLGVYPGTDAATPLFRPSSLATAVQRAVHTALHRLHDHGDDGVAGGLLADHATGFAHSHGHDHSHDHTHTH</sequence>
<evidence type="ECO:0000313" key="2">
    <source>
        <dbReference type="Proteomes" id="UP001139207"/>
    </source>
</evidence>